<feature type="transmembrane region" description="Helical" evidence="13">
    <location>
        <begin position="201"/>
        <end position="223"/>
    </location>
</feature>
<evidence type="ECO:0000256" key="1">
    <source>
        <dbReference type="ARBA" id="ARBA00004429"/>
    </source>
</evidence>
<keyword evidence="16" id="KW-1185">Reference proteome</keyword>
<feature type="transmembrane region" description="Helical" evidence="13">
    <location>
        <begin position="156"/>
        <end position="181"/>
    </location>
</feature>
<keyword evidence="7 13" id="KW-0812">Transmembrane</keyword>
<keyword evidence="6" id="KW-0997">Cell inner membrane</keyword>
<sequence length="266" mass="29352">MSIAWIDEIITIYAHIAAQATPVDSADAHNMWHFVQQTDIVGKTLFGILVFMALITWYLIIVKTLVNFRQRHLSRSFLKRFWNSASLEQVDKDLHQYGAKDPFARLANQALHAADHYHRYGASNLSEVGTHAEFVTRSMRKVIDEETARVENGLTVLGSIGSTAPFVGLFGTVWGVYHALVGIGLSDGVSINKIAGPVGEALIMTGLGLAVAIPAVLAFNTFVRRNRVMLSKLDGFAHDLFAFVTTGQQVDNSIQRIIRTKVASEE</sequence>
<dbReference type="PATRIC" id="fig|1414851.3.peg.1332"/>
<comment type="caution">
    <text evidence="15">The sequence shown here is derived from an EMBL/GenBank/DDBJ whole genome shotgun (WGS) entry which is preliminary data.</text>
</comment>
<evidence type="ECO:0000256" key="12">
    <source>
        <dbReference type="RuleBase" id="RU004057"/>
    </source>
</evidence>
<keyword evidence="15" id="KW-0969">Cilium</keyword>
<evidence type="ECO:0000256" key="13">
    <source>
        <dbReference type="SAM" id="Phobius"/>
    </source>
</evidence>
<comment type="similarity">
    <text evidence="12">Belongs to the exbB/tolQ family.</text>
</comment>
<dbReference type="Pfam" id="PF01618">
    <property type="entry name" value="MotA_ExbB"/>
    <property type="match status" value="1"/>
</dbReference>
<evidence type="ECO:0000256" key="4">
    <source>
        <dbReference type="ARBA" id="ARBA00022448"/>
    </source>
</evidence>
<reference evidence="15 16" key="1">
    <citation type="submission" date="2013-11" db="EMBL/GenBank/DDBJ databases">
        <title>Genomic analysis of Pelistega sp. HM-7.</title>
        <authorList>
            <person name="Kumbhare S.V."/>
            <person name="Shetty S.A."/>
            <person name="Sharma O."/>
            <person name="Dhotre D.P."/>
        </authorList>
    </citation>
    <scope>NUCLEOTIDE SEQUENCE [LARGE SCALE GENOMIC DNA]</scope>
    <source>
        <strain evidence="15 16">HM-7</strain>
    </source>
</reference>
<organism evidence="15 16">
    <name type="scientific">Pelistega indica</name>
    <dbReference type="NCBI Taxonomy" id="1414851"/>
    <lineage>
        <taxon>Bacteria</taxon>
        <taxon>Pseudomonadati</taxon>
        <taxon>Pseudomonadota</taxon>
        <taxon>Betaproteobacteria</taxon>
        <taxon>Burkholderiales</taxon>
        <taxon>Alcaligenaceae</taxon>
        <taxon>Pelistega</taxon>
    </lineage>
</organism>
<dbReference type="PANTHER" id="PTHR30625:SF14">
    <property type="entry name" value="BIOPOLYMER TRANSPORT PROTEIN EXBB"/>
    <property type="match status" value="1"/>
</dbReference>
<dbReference type="InterPro" id="IPR002898">
    <property type="entry name" value="MotA_ExbB_proton_chnl"/>
</dbReference>
<evidence type="ECO:0000313" key="15">
    <source>
        <dbReference type="EMBL" id="ETD71361.1"/>
    </source>
</evidence>
<dbReference type="AlphaFoldDB" id="V8G5J6"/>
<feature type="transmembrane region" description="Helical" evidence="13">
    <location>
        <begin position="45"/>
        <end position="66"/>
    </location>
</feature>
<keyword evidence="15" id="KW-0966">Cell projection</keyword>
<dbReference type="GO" id="GO:0017038">
    <property type="term" value="P:protein import"/>
    <property type="evidence" value="ECO:0007669"/>
    <property type="project" value="TreeGrafter"/>
</dbReference>
<evidence type="ECO:0000256" key="9">
    <source>
        <dbReference type="ARBA" id="ARBA00022989"/>
    </source>
</evidence>
<dbReference type="PANTHER" id="PTHR30625">
    <property type="entry name" value="PROTEIN TOLQ"/>
    <property type="match status" value="1"/>
</dbReference>
<evidence type="ECO:0000256" key="3">
    <source>
        <dbReference type="ARBA" id="ARBA00022093"/>
    </source>
</evidence>
<evidence type="ECO:0000256" key="8">
    <source>
        <dbReference type="ARBA" id="ARBA00022927"/>
    </source>
</evidence>
<name>V8G5J6_9BURK</name>
<dbReference type="InterPro" id="IPR050790">
    <property type="entry name" value="ExbB/TolQ_transport"/>
</dbReference>
<protein>
    <recommendedName>
        <fullName evidence="3">Biopolymer transport protein ExbB</fullName>
    </recommendedName>
</protein>
<evidence type="ECO:0000259" key="14">
    <source>
        <dbReference type="Pfam" id="PF01618"/>
    </source>
</evidence>
<evidence type="ECO:0000256" key="5">
    <source>
        <dbReference type="ARBA" id="ARBA00022475"/>
    </source>
</evidence>
<evidence type="ECO:0000256" key="11">
    <source>
        <dbReference type="ARBA" id="ARBA00024816"/>
    </source>
</evidence>
<keyword evidence="10 13" id="KW-0472">Membrane</keyword>
<keyword evidence="5" id="KW-1003">Cell membrane</keyword>
<keyword evidence="9 13" id="KW-1133">Transmembrane helix</keyword>
<evidence type="ECO:0000256" key="7">
    <source>
        <dbReference type="ARBA" id="ARBA00022692"/>
    </source>
</evidence>
<dbReference type="Proteomes" id="UP000018766">
    <property type="component" value="Unassembled WGS sequence"/>
</dbReference>
<gene>
    <name evidence="15" type="ORF">V757_06520</name>
</gene>
<proteinExistence type="inferred from homology"/>
<dbReference type="RefSeq" id="WP_023950956.1">
    <property type="nucleotide sequence ID" value="NZ_AYSV01000081.1"/>
</dbReference>
<feature type="domain" description="MotA/TolQ/ExbB proton channel" evidence="14">
    <location>
        <begin position="120"/>
        <end position="233"/>
    </location>
</feature>
<evidence type="ECO:0000313" key="16">
    <source>
        <dbReference type="Proteomes" id="UP000018766"/>
    </source>
</evidence>
<dbReference type="EMBL" id="AYSV01000081">
    <property type="protein sequence ID" value="ETD71361.1"/>
    <property type="molecule type" value="Genomic_DNA"/>
</dbReference>
<evidence type="ECO:0000256" key="10">
    <source>
        <dbReference type="ARBA" id="ARBA00023136"/>
    </source>
</evidence>
<evidence type="ECO:0000256" key="6">
    <source>
        <dbReference type="ARBA" id="ARBA00022519"/>
    </source>
</evidence>
<comment type="function">
    <text evidence="11">Involved in the TonB-dependent energy-dependent transport of various receptor-bound substrates. Protects ExbD from proteolytic degradation and functionally stabilizes TonB.</text>
</comment>
<comment type="subunit">
    <text evidence="2">The accessory proteins ExbB and ExbD seem to form a complex with TonB.</text>
</comment>
<evidence type="ECO:0000256" key="2">
    <source>
        <dbReference type="ARBA" id="ARBA00011471"/>
    </source>
</evidence>
<accession>V8G5J6</accession>
<comment type="subcellular location">
    <subcellularLocation>
        <location evidence="1">Cell inner membrane</location>
        <topology evidence="1">Multi-pass membrane protein</topology>
    </subcellularLocation>
    <subcellularLocation>
        <location evidence="12">Membrane</location>
        <topology evidence="12">Multi-pass membrane protein</topology>
    </subcellularLocation>
</comment>
<dbReference type="GO" id="GO:0005886">
    <property type="term" value="C:plasma membrane"/>
    <property type="evidence" value="ECO:0007669"/>
    <property type="project" value="UniProtKB-SubCell"/>
</dbReference>
<keyword evidence="4 12" id="KW-0813">Transport</keyword>
<keyword evidence="8 12" id="KW-0653">Protein transport</keyword>
<keyword evidence="15" id="KW-0282">Flagellum</keyword>